<evidence type="ECO:0000313" key="1">
    <source>
        <dbReference type="EMBL" id="KAI5659589.1"/>
    </source>
</evidence>
<organism evidence="1 2">
    <name type="scientific">Catharanthus roseus</name>
    <name type="common">Madagascar periwinkle</name>
    <name type="synonym">Vinca rosea</name>
    <dbReference type="NCBI Taxonomy" id="4058"/>
    <lineage>
        <taxon>Eukaryota</taxon>
        <taxon>Viridiplantae</taxon>
        <taxon>Streptophyta</taxon>
        <taxon>Embryophyta</taxon>
        <taxon>Tracheophyta</taxon>
        <taxon>Spermatophyta</taxon>
        <taxon>Magnoliopsida</taxon>
        <taxon>eudicotyledons</taxon>
        <taxon>Gunneridae</taxon>
        <taxon>Pentapetalae</taxon>
        <taxon>asterids</taxon>
        <taxon>lamiids</taxon>
        <taxon>Gentianales</taxon>
        <taxon>Apocynaceae</taxon>
        <taxon>Rauvolfioideae</taxon>
        <taxon>Vinceae</taxon>
        <taxon>Catharanthinae</taxon>
        <taxon>Catharanthus</taxon>
    </lineage>
</organism>
<name>A0ACC0AFL3_CATRO</name>
<evidence type="ECO:0000313" key="2">
    <source>
        <dbReference type="Proteomes" id="UP001060085"/>
    </source>
</evidence>
<accession>A0ACC0AFL3</accession>
<dbReference type="EMBL" id="CM044706">
    <property type="protein sequence ID" value="KAI5659589.1"/>
    <property type="molecule type" value="Genomic_DNA"/>
</dbReference>
<comment type="caution">
    <text evidence="1">The sequence shown here is derived from an EMBL/GenBank/DDBJ whole genome shotgun (WGS) entry which is preliminary data.</text>
</comment>
<proteinExistence type="predicted"/>
<protein>
    <submittedName>
        <fullName evidence="1">Uncharacterized protein</fullName>
    </submittedName>
</protein>
<sequence>MSKSRITGAQMFPIMIPGLGLTKRRPVLISWAKMPGGTSDYQIRTTAVSKPEKLQPFAVICRQLLLRNLSDSTICLTSRVHFSRFTRTVEFCESGLAKSSITVLDFLYVLKLLFLSGYILSLLYCYWYLLKKLKPKPGLSPIETPSIYLLLSVCGAIAHPVLLVDLLKMKAVLVQNNIAHAICSPNNYPKFWNGEILAEKLGDAISLSLCN</sequence>
<dbReference type="Proteomes" id="UP001060085">
    <property type="component" value="Linkage Group LG06"/>
</dbReference>
<gene>
    <name evidence="1" type="ORF">M9H77_28382</name>
</gene>
<reference evidence="2" key="1">
    <citation type="journal article" date="2023" name="Nat. Plants">
        <title>Single-cell RNA sequencing provides a high-resolution roadmap for understanding the multicellular compartmentation of specialized metabolism.</title>
        <authorList>
            <person name="Sun S."/>
            <person name="Shen X."/>
            <person name="Li Y."/>
            <person name="Li Y."/>
            <person name="Wang S."/>
            <person name="Li R."/>
            <person name="Zhang H."/>
            <person name="Shen G."/>
            <person name="Guo B."/>
            <person name="Wei J."/>
            <person name="Xu J."/>
            <person name="St-Pierre B."/>
            <person name="Chen S."/>
            <person name="Sun C."/>
        </authorList>
    </citation>
    <scope>NUCLEOTIDE SEQUENCE [LARGE SCALE GENOMIC DNA]</scope>
</reference>
<keyword evidence="2" id="KW-1185">Reference proteome</keyword>